<dbReference type="Proteomes" id="UP000231878">
    <property type="component" value="Unassembled WGS sequence"/>
</dbReference>
<sequence length="112" mass="12342">MVVRCSACTIAAFALARSLPHPVYAARRQRPLGRAHRQAVAHALHMRRAANRPLTGSNTHRGIRAPPAAHRLGAHRLAVAHQPHRRPSREQPPSAHARGRPSRAPFPPQSLR</sequence>
<evidence type="ECO:0000313" key="2">
    <source>
        <dbReference type="EMBL" id="PJO61985.1"/>
    </source>
</evidence>
<comment type="caution">
    <text evidence="2">The sequence shown here is derived from an EMBL/GenBank/DDBJ whole genome shotgun (WGS) entry which is preliminary data.</text>
</comment>
<evidence type="ECO:0000256" key="1">
    <source>
        <dbReference type="SAM" id="MobiDB-lite"/>
    </source>
</evidence>
<reference evidence="2 3" key="1">
    <citation type="submission" date="2017-11" db="EMBL/GenBank/DDBJ databases">
        <title>Molecular characterization of Burkholderia pseudomallei and closely related isolates from Vietnam.</title>
        <authorList>
            <person name="Ustinov D.V."/>
            <person name="Antonov A.S."/>
            <person name="Avdusheva E.F."/>
            <person name="Shpak I.M."/>
            <person name="Zakharova I.B."/>
            <person name="Thi L.A."/>
            <person name="Teteryatnikova N."/>
            <person name="Lopasteyskaya Y.A."/>
            <person name="Kuzyutina J.A."/>
            <person name="Ngo T.N."/>
            <person name="Victorov D.V."/>
        </authorList>
    </citation>
    <scope>NUCLEOTIDE SEQUENCE [LARGE SCALE GENOMIC DNA]</scope>
    <source>
        <strain evidence="2 3">V1512</strain>
    </source>
</reference>
<organism evidence="2 3">
    <name type="scientific">Burkholderia pseudomallei</name>
    <name type="common">Pseudomonas pseudomallei</name>
    <dbReference type="NCBI Taxonomy" id="28450"/>
    <lineage>
        <taxon>Bacteria</taxon>
        <taxon>Pseudomonadati</taxon>
        <taxon>Pseudomonadota</taxon>
        <taxon>Betaproteobacteria</taxon>
        <taxon>Burkholderiales</taxon>
        <taxon>Burkholderiaceae</taxon>
        <taxon>Burkholderia</taxon>
        <taxon>pseudomallei group</taxon>
    </lineage>
</organism>
<protein>
    <recommendedName>
        <fullName evidence="4">Secreted protein</fullName>
    </recommendedName>
</protein>
<dbReference type="EMBL" id="PHRB01000056">
    <property type="protein sequence ID" value="PJO61985.1"/>
    <property type="molecule type" value="Genomic_DNA"/>
</dbReference>
<accession>A0AAX0U0I0</accession>
<evidence type="ECO:0008006" key="4">
    <source>
        <dbReference type="Google" id="ProtNLM"/>
    </source>
</evidence>
<name>A0AAX0U0I0_BURPE</name>
<evidence type="ECO:0000313" key="3">
    <source>
        <dbReference type="Proteomes" id="UP000231878"/>
    </source>
</evidence>
<proteinExistence type="predicted"/>
<dbReference type="AlphaFoldDB" id="A0AAX0U0I0"/>
<feature type="region of interest" description="Disordered" evidence="1">
    <location>
        <begin position="48"/>
        <end position="112"/>
    </location>
</feature>
<gene>
    <name evidence="2" type="ORF">CWD88_33515</name>
</gene>